<evidence type="ECO:0000259" key="11">
    <source>
        <dbReference type="Pfam" id="PF01433"/>
    </source>
</evidence>
<comment type="cofactor">
    <cofactor evidence="9">
        <name>Zn(2+)</name>
        <dbReference type="ChEBI" id="CHEBI:29105"/>
    </cofactor>
    <text evidence="9">Binds 1 zinc ion per subunit.</text>
</comment>
<organism evidence="14 15">
    <name type="scientific">Caulobacter segnis</name>
    <dbReference type="NCBI Taxonomy" id="88688"/>
    <lineage>
        <taxon>Bacteria</taxon>
        <taxon>Pseudomonadati</taxon>
        <taxon>Pseudomonadota</taxon>
        <taxon>Alphaproteobacteria</taxon>
        <taxon>Caulobacterales</taxon>
        <taxon>Caulobacteraceae</taxon>
        <taxon>Caulobacter</taxon>
    </lineage>
</organism>
<evidence type="ECO:0000259" key="12">
    <source>
        <dbReference type="Pfam" id="PF11838"/>
    </source>
</evidence>
<comment type="catalytic activity">
    <reaction evidence="1">
        <text>Release of an N-terminal amino acid, Xaa-|-Yaa- from a peptide, amide or arylamide. Xaa is preferably Ala, but may be most amino acids including Pro (slow action). When a terminal hydrophobic residue is followed by a prolyl residue, the two may be released as an intact Xaa-Pro dipeptide.</text>
        <dbReference type="EC" id="3.4.11.2"/>
    </reaction>
</comment>
<keyword evidence="3 9" id="KW-0031">Aminopeptidase</keyword>
<gene>
    <name evidence="14" type="ORF">MZV50_26105</name>
</gene>
<evidence type="ECO:0000256" key="10">
    <source>
        <dbReference type="SAM" id="SignalP"/>
    </source>
</evidence>
<dbReference type="InterPro" id="IPR050344">
    <property type="entry name" value="Peptidase_M1_aminopeptidases"/>
</dbReference>
<keyword evidence="7 9" id="KW-0862">Zinc</keyword>
<keyword evidence="8 9" id="KW-0482">Metalloprotease</keyword>
<evidence type="ECO:0000313" key="15">
    <source>
        <dbReference type="Proteomes" id="UP001057520"/>
    </source>
</evidence>
<dbReference type="InterPro" id="IPR045357">
    <property type="entry name" value="Aminopeptidase_N-like_N"/>
</dbReference>
<feature type="domain" description="Peptidase M1 membrane alanine aminopeptidase" evidence="11">
    <location>
        <begin position="269"/>
        <end position="486"/>
    </location>
</feature>
<dbReference type="SUPFAM" id="SSF55486">
    <property type="entry name" value="Metalloproteases ('zincins'), catalytic domain"/>
    <property type="match status" value="1"/>
</dbReference>
<accession>A0ABY4ZUU8</accession>
<dbReference type="Pfam" id="PF11838">
    <property type="entry name" value="ERAP1_C"/>
    <property type="match status" value="1"/>
</dbReference>
<dbReference type="CDD" id="cd09601">
    <property type="entry name" value="M1_APN-Q_like"/>
    <property type="match status" value="1"/>
</dbReference>
<dbReference type="Gene3D" id="2.60.40.1730">
    <property type="entry name" value="tricorn interacting facor f3 domain"/>
    <property type="match status" value="1"/>
</dbReference>
<dbReference type="Gene3D" id="1.10.390.10">
    <property type="entry name" value="Neutral Protease Domain 2"/>
    <property type="match status" value="1"/>
</dbReference>
<evidence type="ECO:0000256" key="4">
    <source>
        <dbReference type="ARBA" id="ARBA00022670"/>
    </source>
</evidence>
<evidence type="ECO:0000256" key="8">
    <source>
        <dbReference type="ARBA" id="ARBA00023049"/>
    </source>
</evidence>
<name>A0ABY4ZUU8_9CAUL</name>
<keyword evidence="10" id="KW-0732">Signal</keyword>
<evidence type="ECO:0000256" key="5">
    <source>
        <dbReference type="ARBA" id="ARBA00022723"/>
    </source>
</evidence>
<evidence type="ECO:0000256" key="1">
    <source>
        <dbReference type="ARBA" id="ARBA00000098"/>
    </source>
</evidence>
<feature type="chain" id="PRO_5045739678" description="Aminopeptidase" evidence="10">
    <location>
        <begin position="23"/>
        <end position="891"/>
    </location>
</feature>
<reference evidence="14 15" key="1">
    <citation type="submission" date="2022-04" db="EMBL/GenBank/DDBJ databases">
        <title>Genome sequence of soybean root-associated Caulobacter segnis RL271.</title>
        <authorList>
            <person name="Longley R."/>
            <person name="Bonito G."/>
            <person name="Trigodet F."/>
            <person name="Crosson S."/>
            <person name="Fiebig A."/>
        </authorList>
    </citation>
    <scope>NUCLEOTIDE SEQUENCE [LARGE SCALE GENOMIC DNA]</scope>
    <source>
        <strain evidence="14 15">RL271</strain>
    </source>
</reference>
<evidence type="ECO:0000256" key="7">
    <source>
        <dbReference type="ARBA" id="ARBA00022833"/>
    </source>
</evidence>
<evidence type="ECO:0000256" key="9">
    <source>
        <dbReference type="RuleBase" id="RU364040"/>
    </source>
</evidence>
<dbReference type="InterPro" id="IPR014782">
    <property type="entry name" value="Peptidase_M1_dom"/>
</dbReference>
<dbReference type="Gene3D" id="2.60.40.1910">
    <property type="match status" value="1"/>
</dbReference>
<protein>
    <recommendedName>
        <fullName evidence="9">Aminopeptidase</fullName>
        <ecNumber evidence="9">3.4.11.-</ecNumber>
    </recommendedName>
</protein>
<dbReference type="EMBL" id="CP096040">
    <property type="protein sequence ID" value="USQ95969.1"/>
    <property type="molecule type" value="Genomic_DNA"/>
</dbReference>
<dbReference type="PANTHER" id="PTHR11533">
    <property type="entry name" value="PROTEASE M1 ZINC METALLOPROTEASE"/>
    <property type="match status" value="1"/>
</dbReference>
<dbReference type="InterPro" id="IPR034016">
    <property type="entry name" value="M1_APN-typ"/>
</dbReference>
<feature type="domain" description="Aminopeptidase N-like N-terminal" evidence="13">
    <location>
        <begin position="58"/>
        <end position="235"/>
    </location>
</feature>
<dbReference type="PRINTS" id="PR00756">
    <property type="entry name" value="ALADIPTASE"/>
</dbReference>
<evidence type="ECO:0000313" key="14">
    <source>
        <dbReference type="EMBL" id="USQ95969.1"/>
    </source>
</evidence>
<keyword evidence="4 9" id="KW-0645">Protease</keyword>
<dbReference type="Proteomes" id="UP001057520">
    <property type="component" value="Chromosome"/>
</dbReference>
<proteinExistence type="inferred from homology"/>
<feature type="domain" description="ERAP1-like C-terminal" evidence="12">
    <location>
        <begin position="562"/>
        <end position="865"/>
    </location>
</feature>
<keyword evidence="6 9" id="KW-0378">Hydrolase</keyword>
<dbReference type="EC" id="3.4.11.-" evidence="9"/>
<evidence type="ECO:0000256" key="6">
    <source>
        <dbReference type="ARBA" id="ARBA00022801"/>
    </source>
</evidence>
<dbReference type="PANTHER" id="PTHR11533:SF174">
    <property type="entry name" value="PUROMYCIN-SENSITIVE AMINOPEPTIDASE-RELATED"/>
    <property type="match status" value="1"/>
</dbReference>
<dbReference type="SUPFAM" id="SSF63737">
    <property type="entry name" value="Leukotriene A4 hydrolase N-terminal domain"/>
    <property type="match status" value="1"/>
</dbReference>
<evidence type="ECO:0000256" key="2">
    <source>
        <dbReference type="ARBA" id="ARBA00010136"/>
    </source>
</evidence>
<dbReference type="InterPro" id="IPR024571">
    <property type="entry name" value="ERAP1-like_C_dom"/>
</dbReference>
<dbReference type="InterPro" id="IPR027268">
    <property type="entry name" value="Peptidase_M4/M1_CTD_sf"/>
</dbReference>
<dbReference type="Gene3D" id="1.25.50.20">
    <property type="match status" value="1"/>
</dbReference>
<evidence type="ECO:0000259" key="13">
    <source>
        <dbReference type="Pfam" id="PF17900"/>
    </source>
</evidence>
<dbReference type="Pfam" id="PF17900">
    <property type="entry name" value="Peptidase_M1_N"/>
    <property type="match status" value="1"/>
</dbReference>
<sequence>MRRLMSSAAVAVMLFAAGSVSAAPAAKSKPKPAVAAQVGTKGATFATVTTQLPRNVRPSHYDVAFTPDADKLTFTARVKIAIEVVEPTSTITLQAADLTFSKAEIAGFGAAKVKVDDEAQTAAFTFAKALPKGKYVLSIDYAGKIYKQAAGLFALDYETEAGKKRALYTQFENSDARRFIPSWDEPFYKATYTVEATIPTGQVALGNMPIASSKDLGGGKTLVKFATSPKMSTYLLFFGLGEFDRASVKSGGADVGVVTKKGDTAKADFALKSAADILPWYNDYFGTPYPLPVLDNIAAPGRSQFFSAMENWGAIFYFEYALLLDPKISTETDKQNVFTTVAHEMAHQWFGDLVTMAWWDDLWLNEGFASWMEGRATEHFHPEWNASLTAVGSREYAMNLDALQTTHPVVQHVETVEQASQAFDGITYQKGEAVIRMLEGYVGHDAWRDGVRAYMKKHAHGNTVSDDLWSAVEASAGKPIKAIAHDFTLQPGVPLITVTSATCAAGKTTLALTQGEFSKDLQGKTPLAWRVPVTVQALGGGTAKTLVVGGKGAVTVDGCGPVVVNAGQSGYFRTQYGPERFAGIVQNFAKLPAIDQLGVISDAWSMGLAGYQPATDFLDLAKATPSDTDPQVLSKVASTFSAIDGLYEGMPAERAAFRKLAIAQLRPLLAKAGWAAKPGEADNVAILRADLIGAQGGLGDPEVVAEATRRFNADKTDPSAIPGPLRKTILGVVAKHADAATWDAIHAQAQAEKTPLVRNQLYTLLASTEDEALARKALALALTPEPGETLSSTMISKVASNHPDLTFDWAVANKDAVNDKVDNSARTRFIPGLGAASSTPATAEKIKAYAAANLAEGSRKEADKAAAAVLNRAQIRQQRLPAITAWVAKAG</sequence>
<comment type="similarity">
    <text evidence="2 9">Belongs to the peptidase M1 family.</text>
</comment>
<dbReference type="Pfam" id="PF01433">
    <property type="entry name" value="Peptidase_M1"/>
    <property type="match status" value="1"/>
</dbReference>
<dbReference type="InterPro" id="IPR001930">
    <property type="entry name" value="Peptidase_M1"/>
</dbReference>
<feature type="signal peptide" evidence="10">
    <location>
        <begin position="1"/>
        <end position="22"/>
    </location>
</feature>
<keyword evidence="5 9" id="KW-0479">Metal-binding</keyword>
<evidence type="ECO:0000256" key="3">
    <source>
        <dbReference type="ARBA" id="ARBA00022438"/>
    </source>
</evidence>
<keyword evidence="15" id="KW-1185">Reference proteome</keyword>
<dbReference type="InterPro" id="IPR042097">
    <property type="entry name" value="Aminopeptidase_N-like_N_sf"/>
</dbReference>